<evidence type="ECO:0000259" key="3">
    <source>
        <dbReference type="Pfam" id="PF01464"/>
    </source>
</evidence>
<dbReference type="InterPro" id="IPR008258">
    <property type="entry name" value="Transglycosylase_SLT_dom_1"/>
</dbReference>
<name>A0AAW4XRA1_9BURK</name>
<organism evidence="4 5">
    <name type="scientific">Comamonas koreensis</name>
    <dbReference type="NCBI Taxonomy" id="160825"/>
    <lineage>
        <taxon>Bacteria</taxon>
        <taxon>Pseudomonadati</taxon>
        <taxon>Pseudomonadota</taxon>
        <taxon>Betaproteobacteria</taxon>
        <taxon>Burkholderiales</taxon>
        <taxon>Comamonadaceae</taxon>
        <taxon>Comamonas</taxon>
    </lineage>
</organism>
<proteinExistence type="inferred from homology"/>
<dbReference type="PANTHER" id="PTHR37423">
    <property type="entry name" value="SOLUBLE LYTIC MUREIN TRANSGLYCOSYLASE-RELATED"/>
    <property type="match status" value="1"/>
</dbReference>
<accession>A0AAW4XRA1</accession>
<dbReference type="Proteomes" id="UP001199260">
    <property type="component" value="Unassembled WGS sequence"/>
</dbReference>
<feature type="region of interest" description="Disordered" evidence="2">
    <location>
        <begin position="31"/>
        <end position="54"/>
    </location>
</feature>
<comment type="caution">
    <text evidence="4">The sequence shown here is derived from an EMBL/GenBank/DDBJ whole genome shotgun (WGS) entry which is preliminary data.</text>
</comment>
<reference evidence="4 5" key="1">
    <citation type="submission" date="2021-11" db="EMBL/GenBank/DDBJ databases">
        <title>Genome sequence.</title>
        <authorList>
            <person name="Sun Q."/>
        </authorList>
    </citation>
    <scope>NUCLEOTIDE SEQUENCE [LARGE SCALE GENOMIC DNA]</scope>
    <source>
        <strain evidence="4 5">KCTC 12005</strain>
    </source>
</reference>
<dbReference type="EMBL" id="JAJNCT010000005">
    <property type="protein sequence ID" value="MCD2164667.1"/>
    <property type="molecule type" value="Genomic_DNA"/>
</dbReference>
<protein>
    <submittedName>
        <fullName evidence="4">Lytic transglycosylase domain-containing protein</fullName>
    </submittedName>
</protein>
<gene>
    <name evidence="4" type="ORF">LPW39_05900</name>
</gene>
<keyword evidence="5" id="KW-1185">Reference proteome</keyword>
<dbReference type="PANTHER" id="PTHR37423:SF2">
    <property type="entry name" value="MEMBRANE-BOUND LYTIC MUREIN TRANSGLYCOSYLASE C"/>
    <property type="match status" value="1"/>
</dbReference>
<dbReference type="Pfam" id="PF01464">
    <property type="entry name" value="SLT"/>
    <property type="match status" value="1"/>
</dbReference>
<sequence length="261" mass="28709">MNGKRTRILIMGIAAAIGLAAQFYSRHEPTAPAEQTAVASPALQPSNAPAEPAEPTLPEVVVKAAAPIAEVFEAPPLIETQQPNIPRNAVRYRSDLVRLARAEWGLDAPVATFAAQVHQESAWKPEAVSRVGARGLAQFMPATATWWCELNKLSPADCQPHNPTWALRSLVGYDKYLFDRTPARYSDRDRMWVALRGYNGGLGHWNAEARATGAREPSREQVDAACGKARRAALHCKENLGYPRRILVELQPRYESWGPGL</sequence>
<dbReference type="InterPro" id="IPR023346">
    <property type="entry name" value="Lysozyme-like_dom_sf"/>
</dbReference>
<comment type="similarity">
    <text evidence="1">Belongs to the transglycosylase Slt family.</text>
</comment>
<evidence type="ECO:0000256" key="2">
    <source>
        <dbReference type="SAM" id="MobiDB-lite"/>
    </source>
</evidence>
<dbReference type="AlphaFoldDB" id="A0AAW4XRA1"/>
<dbReference type="RefSeq" id="WP_230772142.1">
    <property type="nucleotide sequence ID" value="NZ_JAJNCT010000005.1"/>
</dbReference>
<dbReference type="SUPFAM" id="SSF53955">
    <property type="entry name" value="Lysozyme-like"/>
    <property type="match status" value="1"/>
</dbReference>
<evidence type="ECO:0000313" key="4">
    <source>
        <dbReference type="EMBL" id="MCD2164667.1"/>
    </source>
</evidence>
<feature type="domain" description="Transglycosylase SLT" evidence="3">
    <location>
        <begin position="109"/>
        <end position="216"/>
    </location>
</feature>
<dbReference type="Gene3D" id="1.10.530.10">
    <property type="match status" value="1"/>
</dbReference>
<evidence type="ECO:0000256" key="1">
    <source>
        <dbReference type="ARBA" id="ARBA00007734"/>
    </source>
</evidence>
<evidence type="ECO:0000313" key="5">
    <source>
        <dbReference type="Proteomes" id="UP001199260"/>
    </source>
</evidence>